<dbReference type="InterPro" id="IPR000150">
    <property type="entry name" value="Cof"/>
</dbReference>
<reference evidence="3 4" key="1">
    <citation type="submission" date="2019-03" db="EMBL/GenBank/DDBJ databases">
        <title>Porphyromonas levii Isolated from the Uterus of Dairy Cows.</title>
        <authorList>
            <person name="Francis A.M."/>
        </authorList>
    </citation>
    <scope>NUCLEOTIDE SEQUENCE [LARGE SCALE GENOMIC DNA]</scope>
    <source>
        <strain evidence="3 4">AF5678</strain>
    </source>
</reference>
<protein>
    <submittedName>
        <fullName evidence="3">Cof-type HAD-IIB family hydrolase</fullName>
    </submittedName>
</protein>
<dbReference type="NCBIfam" id="TIGR01484">
    <property type="entry name" value="HAD-SF-IIB"/>
    <property type="match status" value="1"/>
</dbReference>
<dbReference type="SUPFAM" id="SSF56784">
    <property type="entry name" value="HAD-like"/>
    <property type="match status" value="1"/>
</dbReference>
<dbReference type="PROSITE" id="PS01229">
    <property type="entry name" value="COF_2"/>
    <property type="match status" value="1"/>
</dbReference>
<organism evidence="3 4">
    <name type="scientific">Porphyromonas levii</name>
    <dbReference type="NCBI Taxonomy" id="28114"/>
    <lineage>
        <taxon>Bacteria</taxon>
        <taxon>Pseudomonadati</taxon>
        <taxon>Bacteroidota</taxon>
        <taxon>Bacteroidia</taxon>
        <taxon>Bacteroidales</taxon>
        <taxon>Porphyromonadaceae</taxon>
        <taxon>Porphyromonas</taxon>
    </lineage>
</organism>
<dbReference type="CDD" id="cd03443">
    <property type="entry name" value="PaaI_thioesterase"/>
    <property type="match status" value="1"/>
</dbReference>
<dbReference type="SFLD" id="SFLDS00003">
    <property type="entry name" value="Haloacid_Dehalogenase"/>
    <property type="match status" value="1"/>
</dbReference>
<dbReference type="SFLD" id="SFLDG01144">
    <property type="entry name" value="C2.B.4:_PGP_Like"/>
    <property type="match status" value="1"/>
</dbReference>
<dbReference type="InterPro" id="IPR006683">
    <property type="entry name" value="Thioestr_dom"/>
</dbReference>
<dbReference type="InterPro" id="IPR023214">
    <property type="entry name" value="HAD_sf"/>
</dbReference>
<accession>A0A4Y8WR87</accession>
<dbReference type="STRING" id="1122973.GCA_000379925_01219"/>
<dbReference type="PANTHER" id="PTHR10000">
    <property type="entry name" value="PHOSPHOSERINE PHOSPHATASE"/>
    <property type="match status" value="1"/>
</dbReference>
<feature type="domain" description="Thioesterase" evidence="2">
    <location>
        <begin position="326"/>
        <end position="402"/>
    </location>
</feature>
<dbReference type="GO" id="GO:0000287">
    <property type="term" value="F:magnesium ion binding"/>
    <property type="evidence" value="ECO:0007669"/>
    <property type="project" value="TreeGrafter"/>
</dbReference>
<dbReference type="NCBIfam" id="TIGR00369">
    <property type="entry name" value="unchar_dom_1"/>
    <property type="match status" value="1"/>
</dbReference>
<dbReference type="InterPro" id="IPR036412">
    <property type="entry name" value="HAD-like_sf"/>
</dbReference>
<sequence>MGMKYKIMAFDLDGTLVDDQKRLLPGTVGAIMAVQQLGVKVVLASGRPTFGCRQVAKELRLDEFGGYIMSYNGGKITSCEDGKILARRALPKEQLAYLYEAVKAEPDLAMFSYLNQTIISEQPDNEYVQEEKRVNGGMPIQRVEHLLEALTHDSLKVAVVGESSRLYQLKERMEAHYGETLNFFLTNEHFLDAVPSGVDKGSSLAFLLKELGLERSELIAVGDSYNDLSMIQLAGLGVAMANATEAVKRSADYVTTSNNEGGIFHLLNKFVLNPDQTHAEEINVEDLNRMMEGHTLMSALGIKCIKLEPGYVECTMPVDKRTQQPMGILHGGASLALAETVAGYGSILLLRENEIQVGMQVSGNHISSAHSGDVVHAIGRVIHQGKSTHVWDVEVRTEMGKLVNTTRVVNSIIKKR</sequence>
<dbReference type="Gene3D" id="3.30.1240.10">
    <property type="match status" value="1"/>
</dbReference>
<dbReference type="EMBL" id="SPNC01000059">
    <property type="protein sequence ID" value="TFH95242.1"/>
    <property type="molecule type" value="Genomic_DNA"/>
</dbReference>
<dbReference type="GO" id="GO:0016791">
    <property type="term" value="F:phosphatase activity"/>
    <property type="evidence" value="ECO:0007669"/>
    <property type="project" value="UniProtKB-ARBA"/>
</dbReference>
<dbReference type="OrthoDB" id="9798208at2"/>
<dbReference type="SUPFAM" id="SSF54637">
    <property type="entry name" value="Thioesterase/thiol ester dehydrase-isomerase"/>
    <property type="match status" value="1"/>
</dbReference>
<dbReference type="NCBIfam" id="TIGR00099">
    <property type="entry name" value="Cof-subfamily"/>
    <property type="match status" value="1"/>
</dbReference>
<dbReference type="InterPro" id="IPR029069">
    <property type="entry name" value="HotDog_dom_sf"/>
</dbReference>
<evidence type="ECO:0000256" key="1">
    <source>
        <dbReference type="ARBA" id="ARBA00022801"/>
    </source>
</evidence>
<dbReference type="Proteomes" id="UP000297225">
    <property type="component" value="Unassembled WGS sequence"/>
</dbReference>
<evidence type="ECO:0000313" key="3">
    <source>
        <dbReference type="EMBL" id="TFH95242.1"/>
    </source>
</evidence>
<name>A0A4Y8WR87_9PORP</name>
<evidence type="ECO:0000259" key="2">
    <source>
        <dbReference type="Pfam" id="PF03061"/>
    </source>
</evidence>
<dbReference type="InterPro" id="IPR006379">
    <property type="entry name" value="HAD-SF_hydro_IIB"/>
</dbReference>
<dbReference type="CDD" id="cd07516">
    <property type="entry name" value="HAD_Pase"/>
    <property type="match status" value="1"/>
</dbReference>
<dbReference type="Pfam" id="PF08282">
    <property type="entry name" value="Hydrolase_3"/>
    <property type="match status" value="1"/>
</dbReference>
<comment type="caution">
    <text evidence="3">The sequence shown here is derived from an EMBL/GenBank/DDBJ whole genome shotgun (WGS) entry which is preliminary data.</text>
</comment>
<dbReference type="SFLD" id="SFLDG01140">
    <property type="entry name" value="C2.B:_Phosphomannomutase_and_P"/>
    <property type="match status" value="1"/>
</dbReference>
<dbReference type="GO" id="GO:0016289">
    <property type="term" value="F:acyl-CoA hydrolase activity"/>
    <property type="evidence" value="ECO:0007669"/>
    <property type="project" value="UniProtKB-ARBA"/>
</dbReference>
<dbReference type="Pfam" id="PF03061">
    <property type="entry name" value="4HBT"/>
    <property type="match status" value="1"/>
</dbReference>
<dbReference type="Gene3D" id="3.10.129.10">
    <property type="entry name" value="Hotdog Thioesterase"/>
    <property type="match status" value="1"/>
</dbReference>
<keyword evidence="1 3" id="KW-0378">Hydrolase</keyword>
<dbReference type="InterPro" id="IPR003736">
    <property type="entry name" value="PAAI_dom"/>
</dbReference>
<gene>
    <name evidence="3" type="ORF">E4P47_05000</name>
</gene>
<dbReference type="AlphaFoldDB" id="A0A4Y8WR87"/>
<proteinExistence type="predicted"/>
<dbReference type="PANTHER" id="PTHR10000:SF8">
    <property type="entry name" value="HAD SUPERFAMILY HYDROLASE-LIKE, TYPE 3"/>
    <property type="match status" value="1"/>
</dbReference>
<dbReference type="Gene3D" id="3.40.50.1000">
    <property type="entry name" value="HAD superfamily/HAD-like"/>
    <property type="match status" value="1"/>
</dbReference>
<dbReference type="GO" id="GO:0005829">
    <property type="term" value="C:cytosol"/>
    <property type="evidence" value="ECO:0007669"/>
    <property type="project" value="TreeGrafter"/>
</dbReference>
<evidence type="ECO:0000313" key="4">
    <source>
        <dbReference type="Proteomes" id="UP000297225"/>
    </source>
</evidence>
<keyword evidence="4" id="KW-1185">Reference proteome</keyword>